<dbReference type="WBParaSite" id="jg12835">
    <property type="protein sequence ID" value="jg12835"/>
    <property type="gene ID" value="jg12835"/>
</dbReference>
<dbReference type="PANTHER" id="PTHR31524">
    <property type="match status" value="1"/>
</dbReference>
<proteinExistence type="predicted"/>
<sequence length="828" mass="91487">MKALASKHRGFAFLTPSGQTLLEALGSLYLGGGVSHVLIWSGYDQLRQNQSGRQVAEELSKAAQNLRKYCETSVVIIMPPFIPVVQTEWREVRHQLNKMPSQANLTLLTPNCAQSKAFPQFIDDAGFPTESALQDVAAILKKTGLDLPEKQAPKPKRQSIQPPASAGDQAQWQPGPSNRPAHKLPSLLDLNVSKPEDPPGPPTRPSVLTRLSQIKLHATLMLLSILTLTTSAMDAPKPMVCHHQKGSSLLIRVPQGALCREIATPERSQYLPLDILRPNTKATEMTALYCLKTRSTATYYTNLLGDHFAQYVNSSEPTSPKECLEMRAREKCQYGRLSGHHTWQTNNRLKIDFPGRVSGFFTGSQTQSQANCAVTSTQIWHRPGEPGIFTAIGDGSQCDWMSGECVLPEGGALVWSKPSPDALCAFISQRGVQGGNLTGAIWQGTDSQLALSFTDPRQHGSAADRPSGSPSKAMPSTPRIPAVQEGPEQPTGQARSEPGRERTARQSAHGLTGQRDRGEATLFARRRLKDPYIQARWAGQDLLEVWPCIPVEWSSLRLRPSPPDTCYKFPPIYFDVEEAELEGFLDPAKLILTAGSQKLPCQYARLRVMNWAGGVVEIDQSTATSTPIPEWRMKQAVGAEEVPVLSPTVFRNLALSNVSDILPVHMVDAALQDLRSRLRSQQEQVNLEASAPYQTPAADSLWPWVYGWLLTLRDAWVYGCCTLVTLYFLWTLFLHQLASLLLLDPGRALAHRLQQLCWPARDQNSEELPAQLVPGKNNSTHITTTQATQYFWEAVDGHSRPYQKKRRRVLASSSNQPSPSQSLPPIQG</sequence>
<evidence type="ECO:0000313" key="3">
    <source>
        <dbReference type="WBParaSite" id="jg12835"/>
    </source>
</evidence>
<accession>A0A915CW18</accession>
<feature type="compositionally biased region" description="Low complexity" evidence="1">
    <location>
        <begin position="812"/>
        <end position="828"/>
    </location>
</feature>
<reference evidence="3" key="1">
    <citation type="submission" date="2022-11" db="UniProtKB">
        <authorList>
            <consortium name="WormBaseParasite"/>
        </authorList>
    </citation>
    <scope>IDENTIFICATION</scope>
</reference>
<dbReference type="AlphaFoldDB" id="A0A915CW18"/>
<feature type="region of interest" description="Disordered" evidence="1">
    <location>
        <begin position="146"/>
        <end position="184"/>
    </location>
</feature>
<keyword evidence="2" id="KW-1185">Reference proteome</keyword>
<feature type="region of interest" description="Disordered" evidence="1">
    <location>
        <begin position="456"/>
        <end position="518"/>
    </location>
</feature>
<feature type="compositionally biased region" description="Polar residues" evidence="1">
    <location>
        <begin position="158"/>
        <end position="176"/>
    </location>
</feature>
<dbReference type="Proteomes" id="UP000887574">
    <property type="component" value="Unplaced"/>
</dbReference>
<organism evidence="2 3">
    <name type="scientific">Ditylenchus dipsaci</name>
    <dbReference type="NCBI Taxonomy" id="166011"/>
    <lineage>
        <taxon>Eukaryota</taxon>
        <taxon>Metazoa</taxon>
        <taxon>Ecdysozoa</taxon>
        <taxon>Nematoda</taxon>
        <taxon>Chromadorea</taxon>
        <taxon>Rhabditida</taxon>
        <taxon>Tylenchina</taxon>
        <taxon>Tylenchomorpha</taxon>
        <taxon>Sphaerularioidea</taxon>
        <taxon>Anguinidae</taxon>
        <taxon>Anguininae</taxon>
        <taxon>Ditylenchus</taxon>
    </lineage>
</organism>
<evidence type="ECO:0000256" key="1">
    <source>
        <dbReference type="SAM" id="MobiDB-lite"/>
    </source>
</evidence>
<evidence type="ECO:0000313" key="2">
    <source>
        <dbReference type="Proteomes" id="UP000887574"/>
    </source>
</evidence>
<feature type="region of interest" description="Disordered" evidence="1">
    <location>
        <begin position="804"/>
        <end position="828"/>
    </location>
</feature>
<dbReference type="PANTHER" id="PTHR31524:SF2">
    <property type="entry name" value="PROTEIN CBG10426"/>
    <property type="match status" value="1"/>
</dbReference>
<name>A0A915CW18_9BILA</name>
<protein>
    <submittedName>
        <fullName evidence="3">Uncharacterized protein</fullName>
    </submittedName>
</protein>